<dbReference type="EMBL" id="AFVZ01000001">
    <property type="protein sequence ID" value="EHN58751.1"/>
    <property type="molecule type" value="Genomic_DNA"/>
</dbReference>
<reference evidence="1 2" key="1">
    <citation type="journal article" date="2012" name="PLoS ONE">
        <title>Functional divergence in the genus oenococcus as predicted by genome sequencing of the newly-described species, Oenococcus kitaharae.</title>
        <authorList>
            <person name="Borneman A.R."/>
            <person name="McCarthy J.M."/>
            <person name="Chambers P.J."/>
            <person name="Bartowsky E.J."/>
        </authorList>
    </citation>
    <scope>NUCLEOTIDE SEQUENCE [LARGE SCALE GENOMIC DNA]</scope>
    <source>
        <strain evidence="2">DSM17330</strain>
    </source>
</reference>
<protein>
    <submittedName>
        <fullName evidence="1">Uncharacterized protein</fullName>
    </submittedName>
</protein>
<evidence type="ECO:0000313" key="2">
    <source>
        <dbReference type="Proteomes" id="UP000004959"/>
    </source>
</evidence>
<sequence length="51" mass="5991">MPELPDNCYTFSVAELAEIKETYQLLLADKQHIIDSLKNERDISDGIWLFY</sequence>
<organism evidence="1 2">
    <name type="scientific">Oenococcus kitaharae DSM 17330</name>
    <dbReference type="NCBI Taxonomy" id="1045004"/>
    <lineage>
        <taxon>Bacteria</taxon>
        <taxon>Bacillati</taxon>
        <taxon>Bacillota</taxon>
        <taxon>Bacilli</taxon>
        <taxon>Lactobacillales</taxon>
        <taxon>Lactobacillaceae</taxon>
        <taxon>Oenococcus</taxon>
    </lineage>
</organism>
<gene>
    <name evidence="1" type="ORF">OKIT_0640</name>
</gene>
<name>G9WJE5_9LACO</name>
<comment type="caution">
    <text evidence="1">The sequence shown here is derived from an EMBL/GenBank/DDBJ whole genome shotgun (WGS) entry which is preliminary data.</text>
</comment>
<keyword evidence="2" id="KW-1185">Reference proteome</keyword>
<evidence type="ECO:0000313" key="1">
    <source>
        <dbReference type="EMBL" id="EHN58751.1"/>
    </source>
</evidence>
<proteinExistence type="predicted"/>
<dbReference type="Proteomes" id="UP000004959">
    <property type="component" value="Chromosome"/>
</dbReference>
<dbReference type="PATRIC" id="fig|1045004.4.peg.640"/>
<accession>G9WJE5</accession>
<dbReference type="AlphaFoldDB" id="G9WJE5"/>
<dbReference type="HOGENOM" id="CLU_3101549_0_0_9"/>